<dbReference type="CDD" id="cd00118">
    <property type="entry name" value="LysM"/>
    <property type="match status" value="5"/>
</dbReference>
<gene>
    <name evidence="3" type="ORF">C8N47_12138</name>
</gene>
<dbReference type="InterPro" id="IPR036779">
    <property type="entry name" value="LysM_dom_sf"/>
</dbReference>
<dbReference type="RefSeq" id="WP_146161548.1">
    <property type="nucleotide sequence ID" value="NZ_OY782574.1"/>
</dbReference>
<feature type="domain" description="LysM" evidence="2">
    <location>
        <begin position="29"/>
        <end position="72"/>
    </location>
</feature>
<dbReference type="InterPro" id="IPR018392">
    <property type="entry name" value="LysM"/>
</dbReference>
<evidence type="ECO:0000313" key="3">
    <source>
        <dbReference type="EMBL" id="PTN06785.1"/>
    </source>
</evidence>
<dbReference type="PANTHER" id="PTHR33734:SF22">
    <property type="entry name" value="MEMBRANE-BOUND LYTIC MUREIN TRANSGLYCOSYLASE D"/>
    <property type="match status" value="1"/>
</dbReference>
<name>A0A2T5BY94_9BACT</name>
<dbReference type="Proteomes" id="UP000243525">
    <property type="component" value="Unassembled WGS sequence"/>
</dbReference>
<dbReference type="Gene3D" id="3.10.350.10">
    <property type="entry name" value="LysM domain"/>
    <property type="match status" value="5"/>
</dbReference>
<evidence type="ECO:0000256" key="1">
    <source>
        <dbReference type="SAM" id="SignalP"/>
    </source>
</evidence>
<keyword evidence="4" id="KW-1185">Reference proteome</keyword>
<dbReference type="Gene3D" id="3.40.50.2300">
    <property type="match status" value="2"/>
</dbReference>
<accession>A0A2T5BY94</accession>
<dbReference type="InterPro" id="IPR028082">
    <property type="entry name" value="Peripla_BP_I"/>
</dbReference>
<evidence type="ECO:0000313" key="4">
    <source>
        <dbReference type="Proteomes" id="UP000243525"/>
    </source>
</evidence>
<comment type="caution">
    <text evidence="3">The sequence shown here is derived from an EMBL/GenBank/DDBJ whole genome shotgun (WGS) entry which is preliminary data.</text>
</comment>
<dbReference type="GO" id="GO:0008932">
    <property type="term" value="F:lytic endotransglycosylase activity"/>
    <property type="evidence" value="ECO:0007669"/>
    <property type="project" value="TreeGrafter"/>
</dbReference>
<sequence length="799" mass="90812">MKYSFLVLGLLLYGGFTGAQPKPEATKYVNYTVKQGETLYSLSKAFDLSQTELIAANPILKNGLKQGQVLSVPVVGKPLAQEELPSFYTYKVKKGNTLHYIAKRFGVTVDDILKYNPEARNGIRKKDVLRIPDRADLERIRRKAETAPKTELVREPVTVDHQVSPGETLYGISRRYKVAISEIIKLNPQAGERLTVGMNLKIPVQPAQETADTTPKATTEMAVEAGSFFVHLVQSGETFWSLEQKYKTTKAELQAYNPALQEGLKAGLRIRIPYKNVPDFEVVPENKAAFSQYTVQRGETVYGLAKRFDLTIAELKQVNPVLEYRGLVEGETILIPREEQQPETTDSTEAGQTSNFTYATPELDDQDEQENYRYSLAFSPEDAPAVCQPNPAARFEQYDVALLLPLYLEANDTVNRVRVLPDPKAEDYEEQLALMTDSFTIRENRIVYPRSESFLEFYEGVLLAVDSMKRAGMNIRLHVFDTNQSAAKISSILYQPSFKEVDLIIGPVFPELQGPVADYAKMRGIPMVSPLSSSGNLEETNPFYFKINPTKEFLIQKTANYIADEYFDKNLIVLSMGNYQHLPEAKLVDLTREKFFFSPYRDQSKQVLFHEYNLEREGSLGLSRILSKDQENVFIIPSATEAQVSVAVTNLNAVAENYPVSLIGLSNFQRYKSIQTEYYHHLQMNLLSPYYVDYRSPVVNRFLPRFRTNFNAEPSQFSYQGYDVAFYFMSALYNYGKDFIGCLPYHQVDLTQGEFQFEKVNRDGGYMNSGLFILKYQPDYSIRMNGVIGRPLYQISGTN</sequence>
<dbReference type="PANTHER" id="PTHR33734">
    <property type="entry name" value="LYSM DOMAIN-CONTAINING GPI-ANCHORED PROTEIN 2"/>
    <property type="match status" value="1"/>
</dbReference>
<dbReference type="EMBL" id="QAAD01000021">
    <property type="protein sequence ID" value="PTN06785.1"/>
    <property type="molecule type" value="Genomic_DNA"/>
</dbReference>
<dbReference type="OrthoDB" id="2149800at2"/>
<dbReference type="SUPFAM" id="SSF53822">
    <property type="entry name" value="Periplasmic binding protein-like I"/>
    <property type="match status" value="1"/>
</dbReference>
<dbReference type="Pfam" id="PF01476">
    <property type="entry name" value="LysM"/>
    <property type="match status" value="5"/>
</dbReference>
<feature type="domain" description="LysM" evidence="2">
    <location>
        <begin position="291"/>
        <end position="335"/>
    </location>
</feature>
<dbReference type="PROSITE" id="PS51782">
    <property type="entry name" value="LYSM"/>
    <property type="match status" value="5"/>
</dbReference>
<feature type="domain" description="LysM" evidence="2">
    <location>
        <begin position="159"/>
        <end position="202"/>
    </location>
</feature>
<proteinExistence type="predicted"/>
<feature type="signal peptide" evidence="1">
    <location>
        <begin position="1"/>
        <end position="19"/>
    </location>
</feature>
<dbReference type="SUPFAM" id="SSF54106">
    <property type="entry name" value="LysM domain"/>
    <property type="match status" value="5"/>
</dbReference>
<keyword evidence="1" id="KW-0732">Signal</keyword>
<dbReference type="SMART" id="SM00257">
    <property type="entry name" value="LysM"/>
    <property type="match status" value="5"/>
</dbReference>
<evidence type="ECO:0000259" key="2">
    <source>
        <dbReference type="PROSITE" id="PS51782"/>
    </source>
</evidence>
<feature type="domain" description="LysM" evidence="2">
    <location>
        <begin position="229"/>
        <end position="272"/>
    </location>
</feature>
<feature type="domain" description="LysM" evidence="2">
    <location>
        <begin position="88"/>
        <end position="131"/>
    </location>
</feature>
<organism evidence="3 4">
    <name type="scientific">Mangrovibacterium marinum</name>
    <dbReference type="NCBI Taxonomy" id="1639118"/>
    <lineage>
        <taxon>Bacteria</taxon>
        <taxon>Pseudomonadati</taxon>
        <taxon>Bacteroidota</taxon>
        <taxon>Bacteroidia</taxon>
        <taxon>Marinilabiliales</taxon>
        <taxon>Prolixibacteraceae</taxon>
        <taxon>Mangrovibacterium</taxon>
    </lineage>
</organism>
<reference evidence="3 4" key="1">
    <citation type="submission" date="2018-04" db="EMBL/GenBank/DDBJ databases">
        <title>Genomic Encyclopedia of Archaeal and Bacterial Type Strains, Phase II (KMG-II): from individual species to whole genera.</title>
        <authorList>
            <person name="Goeker M."/>
        </authorList>
    </citation>
    <scope>NUCLEOTIDE SEQUENCE [LARGE SCALE GENOMIC DNA]</scope>
    <source>
        <strain evidence="3 4">DSM 28823</strain>
    </source>
</reference>
<feature type="chain" id="PRO_5015647959" evidence="1">
    <location>
        <begin position="20"/>
        <end position="799"/>
    </location>
</feature>
<dbReference type="CDD" id="cd06268">
    <property type="entry name" value="PBP1_ABC_transporter_LIVBP-like"/>
    <property type="match status" value="1"/>
</dbReference>
<dbReference type="AlphaFoldDB" id="A0A2T5BY94"/>
<protein>
    <submittedName>
        <fullName evidence="3">ABC-type branched-subunit amino acid transport system substrate-binding protein</fullName>
    </submittedName>
</protein>